<organism evidence="2">
    <name type="scientific">uncultured Frankineae bacterium</name>
    <dbReference type="NCBI Taxonomy" id="437475"/>
    <lineage>
        <taxon>Bacteria</taxon>
        <taxon>Bacillati</taxon>
        <taxon>Actinomycetota</taxon>
        <taxon>Actinomycetes</taxon>
        <taxon>Frankiales</taxon>
        <taxon>environmental samples</taxon>
    </lineage>
</organism>
<sequence>GHPHARSTGAQRTGAGPGRRSPPQPPTGQPARRPARRRARRGGAREPAAARLRGRRHRGAHDRRAGCARPPEL</sequence>
<feature type="non-terminal residue" evidence="2">
    <location>
        <position position="73"/>
    </location>
</feature>
<name>A0A6J4L7P1_9ACTN</name>
<accession>A0A6J4L7P1</accession>
<evidence type="ECO:0000313" key="2">
    <source>
        <dbReference type="EMBL" id="CAA9324803.1"/>
    </source>
</evidence>
<feature type="compositionally biased region" description="Basic residues" evidence="1">
    <location>
        <begin position="52"/>
        <end position="61"/>
    </location>
</feature>
<dbReference type="AlphaFoldDB" id="A0A6J4L7P1"/>
<reference evidence="2" key="1">
    <citation type="submission" date="2020-02" db="EMBL/GenBank/DDBJ databases">
        <authorList>
            <person name="Meier V. D."/>
        </authorList>
    </citation>
    <scope>NUCLEOTIDE SEQUENCE</scope>
    <source>
        <strain evidence="2">AVDCRST_MAG07</strain>
    </source>
</reference>
<feature type="region of interest" description="Disordered" evidence="1">
    <location>
        <begin position="1"/>
        <end position="73"/>
    </location>
</feature>
<feature type="compositionally biased region" description="Basic residues" evidence="1">
    <location>
        <begin position="33"/>
        <end position="42"/>
    </location>
</feature>
<feature type="non-terminal residue" evidence="2">
    <location>
        <position position="1"/>
    </location>
</feature>
<protein>
    <submittedName>
        <fullName evidence="2">Uncharacterized protein</fullName>
    </submittedName>
</protein>
<gene>
    <name evidence="2" type="ORF">AVDCRST_MAG07-1483</name>
</gene>
<evidence type="ECO:0000256" key="1">
    <source>
        <dbReference type="SAM" id="MobiDB-lite"/>
    </source>
</evidence>
<proteinExistence type="predicted"/>
<dbReference type="EMBL" id="CADCUB010000074">
    <property type="protein sequence ID" value="CAA9324803.1"/>
    <property type="molecule type" value="Genomic_DNA"/>
</dbReference>